<evidence type="ECO:0000313" key="3">
    <source>
        <dbReference type="Proteomes" id="UP001196565"/>
    </source>
</evidence>
<sequence length="155" mass="16835">MAAARAAAEITSWGPAWLIGGPLIMLTVVLHVLGLGATRAAHRFAMGRRAHLIRNQVLNFAVIMSLITFMVTLLHILQAAIWATTYILVGAATTGHQAMLYSLSAITSYGHAEVFLDARWQMLGAIEALNGVILIGLSTAFLFAMIQQSWQNHPR</sequence>
<evidence type="ECO:0000313" key="2">
    <source>
        <dbReference type="EMBL" id="MBW6398632.1"/>
    </source>
</evidence>
<reference evidence="2 3" key="1">
    <citation type="submission" date="2021-07" db="EMBL/GenBank/DDBJ databases">
        <authorList>
            <person name="So Y."/>
        </authorList>
    </citation>
    <scope>NUCLEOTIDE SEQUENCE [LARGE SCALE GENOMIC DNA]</scope>
    <source>
        <strain evidence="2 3">HJA6</strain>
    </source>
</reference>
<protein>
    <recommendedName>
        <fullName evidence="4">Two pore domain potassium channel family protein</fullName>
    </recommendedName>
</protein>
<keyword evidence="1" id="KW-0472">Membrane</keyword>
<keyword evidence="1" id="KW-1133">Transmembrane helix</keyword>
<organism evidence="2 3">
    <name type="scientific">Roseomonas alba</name>
    <dbReference type="NCBI Taxonomy" id="2846776"/>
    <lineage>
        <taxon>Bacteria</taxon>
        <taxon>Pseudomonadati</taxon>
        <taxon>Pseudomonadota</taxon>
        <taxon>Alphaproteobacteria</taxon>
        <taxon>Acetobacterales</taxon>
        <taxon>Roseomonadaceae</taxon>
        <taxon>Roseomonas</taxon>
    </lineage>
</organism>
<comment type="caution">
    <text evidence="2">The sequence shown here is derived from an EMBL/GenBank/DDBJ whole genome shotgun (WGS) entry which is preliminary data.</text>
</comment>
<evidence type="ECO:0008006" key="4">
    <source>
        <dbReference type="Google" id="ProtNLM"/>
    </source>
</evidence>
<keyword evidence="1" id="KW-0812">Transmembrane</keyword>
<name>A0ABS7A8L7_9PROT</name>
<feature type="transmembrane region" description="Helical" evidence="1">
    <location>
        <begin position="16"/>
        <end position="36"/>
    </location>
</feature>
<dbReference type="RefSeq" id="WP_219763250.1">
    <property type="nucleotide sequence ID" value="NZ_JAHYBZ010000004.1"/>
</dbReference>
<gene>
    <name evidence="2" type="ORF">KPL78_12275</name>
</gene>
<evidence type="ECO:0000256" key="1">
    <source>
        <dbReference type="SAM" id="Phobius"/>
    </source>
</evidence>
<accession>A0ABS7A8L7</accession>
<keyword evidence="3" id="KW-1185">Reference proteome</keyword>
<feature type="transmembrane region" description="Helical" evidence="1">
    <location>
        <begin position="57"/>
        <end position="78"/>
    </location>
</feature>
<dbReference type="Proteomes" id="UP001196565">
    <property type="component" value="Unassembled WGS sequence"/>
</dbReference>
<feature type="transmembrane region" description="Helical" evidence="1">
    <location>
        <begin position="128"/>
        <end position="146"/>
    </location>
</feature>
<dbReference type="EMBL" id="JAHYBZ010000004">
    <property type="protein sequence ID" value="MBW6398632.1"/>
    <property type="molecule type" value="Genomic_DNA"/>
</dbReference>
<proteinExistence type="predicted"/>